<evidence type="ECO:0000313" key="3">
    <source>
        <dbReference type="EMBL" id="GFY80143.1"/>
    </source>
</evidence>
<evidence type="ECO:0000313" key="4">
    <source>
        <dbReference type="Proteomes" id="UP000886998"/>
    </source>
</evidence>
<comment type="caution">
    <text evidence="3">The sequence shown here is derived from an EMBL/GenBank/DDBJ whole genome shotgun (WGS) entry which is preliminary data.</text>
</comment>
<feature type="compositionally biased region" description="Basic and acidic residues" evidence="2">
    <location>
        <begin position="86"/>
        <end position="97"/>
    </location>
</feature>
<evidence type="ECO:0000256" key="2">
    <source>
        <dbReference type="SAM" id="MobiDB-lite"/>
    </source>
</evidence>
<dbReference type="OrthoDB" id="6435912at2759"/>
<keyword evidence="4" id="KW-1185">Reference proteome</keyword>
<feature type="coiled-coil region" evidence="1">
    <location>
        <begin position="121"/>
        <end position="162"/>
    </location>
</feature>
<evidence type="ECO:0000256" key="1">
    <source>
        <dbReference type="SAM" id="Coils"/>
    </source>
</evidence>
<dbReference type="EMBL" id="BMAV01023817">
    <property type="protein sequence ID" value="GFY80143.1"/>
    <property type="molecule type" value="Genomic_DNA"/>
</dbReference>
<keyword evidence="1" id="KW-0175">Coiled coil</keyword>
<reference evidence="3" key="1">
    <citation type="submission" date="2020-08" db="EMBL/GenBank/DDBJ databases">
        <title>Multicomponent nature underlies the extraordinary mechanical properties of spider dragline silk.</title>
        <authorList>
            <person name="Kono N."/>
            <person name="Nakamura H."/>
            <person name="Mori M."/>
            <person name="Yoshida Y."/>
            <person name="Ohtoshi R."/>
            <person name="Malay A.D."/>
            <person name="Moran D.A.P."/>
            <person name="Tomita M."/>
            <person name="Numata K."/>
            <person name="Arakawa K."/>
        </authorList>
    </citation>
    <scope>NUCLEOTIDE SEQUENCE</scope>
</reference>
<dbReference type="AlphaFoldDB" id="A0A8X6YYW2"/>
<gene>
    <name evidence="3" type="primary">AVEN_79597_1</name>
    <name evidence="3" type="ORF">TNIN_201621</name>
</gene>
<proteinExistence type="predicted"/>
<organism evidence="3 4">
    <name type="scientific">Trichonephila inaurata madagascariensis</name>
    <dbReference type="NCBI Taxonomy" id="2747483"/>
    <lineage>
        <taxon>Eukaryota</taxon>
        <taxon>Metazoa</taxon>
        <taxon>Ecdysozoa</taxon>
        <taxon>Arthropoda</taxon>
        <taxon>Chelicerata</taxon>
        <taxon>Arachnida</taxon>
        <taxon>Araneae</taxon>
        <taxon>Araneomorphae</taxon>
        <taxon>Entelegynae</taxon>
        <taxon>Araneoidea</taxon>
        <taxon>Nephilidae</taxon>
        <taxon>Trichonephila</taxon>
        <taxon>Trichonephila inaurata</taxon>
    </lineage>
</organism>
<feature type="region of interest" description="Disordered" evidence="2">
    <location>
        <begin position="86"/>
        <end position="115"/>
    </location>
</feature>
<dbReference type="Proteomes" id="UP000886998">
    <property type="component" value="Unassembled WGS sequence"/>
</dbReference>
<protein>
    <submittedName>
        <fullName evidence="3">Uncharacterized protein</fullName>
    </submittedName>
</protein>
<sequence length="190" mass="22058">MESKRMKPHEALQEYFLATRNLAHEGCLDTESLIEYAINGISDSSNSKIILYGCKSIPEFKEKLKLFEKLFCASGNVRQNIERKFDPGRKAKFEQKRTPNPLKPRNSQPNPQLPIPDRIEAEELEKEIKCLKKLSHSLKEENKELKQETETMDNKVVELEMKIDKKKSQTAKDIPLMVLSEELTIKDREI</sequence>
<name>A0A8X6YYW2_9ARAC</name>
<accession>A0A8X6YYW2</accession>